<dbReference type="OrthoDB" id="283575at2759"/>
<evidence type="ECO:0000256" key="1">
    <source>
        <dbReference type="ARBA" id="ARBA00022536"/>
    </source>
</evidence>
<evidence type="ECO:0000313" key="8">
    <source>
        <dbReference type="EMBL" id="CAF1414561.1"/>
    </source>
</evidence>
<dbReference type="CDD" id="cd00054">
    <property type="entry name" value="EGF_CA"/>
    <property type="match status" value="3"/>
</dbReference>
<dbReference type="InterPro" id="IPR000742">
    <property type="entry name" value="EGF"/>
</dbReference>
<dbReference type="Proteomes" id="UP000663829">
    <property type="component" value="Unassembled WGS sequence"/>
</dbReference>
<dbReference type="AlphaFoldDB" id="A0A815LZC8"/>
<dbReference type="GO" id="GO:0005509">
    <property type="term" value="F:calcium ion binding"/>
    <property type="evidence" value="ECO:0007669"/>
    <property type="project" value="InterPro"/>
</dbReference>
<feature type="disulfide bond" evidence="5">
    <location>
        <begin position="411"/>
        <end position="420"/>
    </location>
</feature>
<feature type="transmembrane region" description="Helical" evidence="6">
    <location>
        <begin position="472"/>
        <end position="494"/>
    </location>
</feature>
<dbReference type="PANTHER" id="PTHR12916:SF4">
    <property type="entry name" value="UNINFLATABLE, ISOFORM C"/>
    <property type="match status" value="1"/>
</dbReference>
<dbReference type="PROSITE" id="PS01186">
    <property type="entry name" value="EGF_2"/>
    <property type="match status" value="2"/>
</dbReference>
<comment type="caution">
    <text evidence="8">The sequence shown here is derived from an EMBL/GenBank/DDBJ whole genome shotgun (WGS) entry which is preliminary data.</text>
</comment>
<dbReference type="PROSITE" id="PS50026">
    <property type="entry name" value="EGF_3"/>
    <property type="match status" value="3"/>
</dbReference>
<feature type="domain" description="EGF-like" evidence="7">
    <location>
        <begin position="377"/>
        <end position="421"/>
    </location>
</feature>
<feature type="domain" description="EGF-like" evidence="7">
    <location>
        <begin position="423"/>
        <end position="461"/>
    </location>
</feature>
<dbReference type="Proteomes" id="UP000681722">
    <property type="component" value="Unassembled WGS sequence"/>
</dbReference>
<reference evidence="8" key="1">
    <citation type="submission" date="2021-02" db="EMBL/GenBank/DDBJ databases">
        <authorList>
            <person name="Nowell W R."/>
        </authorList>
    </citation>
    <scope>NUCLEOTIDE SEQUENCE</scope>
</reference>
<dbReference type="PROSITE" id="PS00022">
    <property type="entry name" value="EGF_1"/>
    <property type="match status" value="2"/>
</dbReference>
<evidence type="ECO:0000313" key="10">
    <source>
        <dbReference type="Proteomes" id="UP000663829"/>
    </source>
</evidence>
<keyword evidence="6" id="KW-0812">Transmembrane</keyword>
<proteinExistence type="predicted"/>
<dbReference type="Gene3D" id="2.10.25.10">
    <property type="entry name" value="Laminin"/>
    <property type="match status" value="3"/>
</dbReference>
<dbReference type="SMART" id="SM00181">
    <property type="entry name" value="EGF"/>
    <property type="match status" value="3"/>
</dbReference>
<dbReference type="EMBL" id="CAJOBC010083415">
    <property type="protein sequence ID" value="CAF4301260.1"/>
    <property type="molecule type" value="Genomic_DNA"/>
</dbReference>
<evidence type="ECO:0000256" key="6">
    <source>
        <dbReference type="SAM" id="Phobius"/>
    </source>
</evidence>
<protein>
    <recommendedName>
        <fullName evidence="7">EGF-like domain-containing protein</fullName>
    </recommendedName>
</protein>
<organism evidence="8 10">
    <name type="scientific">Didymodactylos carnosus</name>
    <dbReference type="NCBI Taxonomy" id="1234261"/>
    <lineage>
        <taxon>Eukaryota</taxon>
        <taxon>Metazoa</taxon>
        <taxon>Spiralia</taxon>
        <taxon>Gnathifera</taxon>
        <taxon>Rotifera</taxon>
        <taxon>Eurotatoria</taxon>
        <taxon>Bdelloidea</taxon>
        <taxon>Philodinida</taxon>
        <taxon>Philodinidae</taxon>
        <taxon>Didymodactylos</taxon>
    </lineage>
</organism>
<keyword evidence="6" id="KW-1133">Transmembrane helix</keyword>
<evidence type="ECO:0000256" key="3">
    <source>
        <dbReference type="ARBA" id="ARBA00022737"/>
    </source>
</evidence>
<evidence type="ECO:0000259" key="7">
    <source>
        <dbReference type="PROSITE" id="PS50026"/>
    </source>
</evidence>
<dbReference type="InterPro" id="IPR001881">
    <property type="entry name" value="EGF-like_Ca-bd_dom"/>
</dbReference>
<keyword evidence="6" id="KW-0472">Membrane</keyword>
<keyword evidence="10" id="KW-1185">Reference proteome</keyword>
<keyword evidence="4 5" id="KW-1015">Disulfide bond</keyword>
<evidence type="ECO:0000256" key="5">
    <source>
        <dbReference type="PROSITE-ProRule" id="PRU00076"/>
    </source>
</evidence>
<dbReference type="PANTHER" id="PTHR12916">
    <property type="entry name" value="CYTOCHROME C OXIDASE POLYPEPTIDE VIC-2"/>
    <property type="match status" value="1"/>
</dbReference>
<accession>A0A815LZC8</accession>
<keyword evidence="1 5" id="KW-0245">EGF-like domain</keyword>
<sequence>MNNFFIWKSCLFLRSIRSQNSTTYNNFTIEWDDFNLLTCATPTYLNFSFLTCMNPNYTQIDDSSCLATTTINFDDTSCTITTTSPTTTQLVGQTTTTISQQTTVRLLTTTGQQTSVGMITSTIQNVNISTTHLSNTTQLANTTFLASTTLLLNTTLPAITTYSATTTVNPANTTTYSATTTVNPADTTTYSATTTVNSANTTAYPATTTVNPANTTTYSATTTVNSVNTTTYSATTTVNPANTTTYPANTTQNIAATNTTVHLVADTTGQNLIITDTTTVVVSTIQTLATTQVVNSHSQSDSIYTTVLSTISTTTTQNFQGTCDGDFIGPYCNVSSDACAMSQPCQNAATCYPNNTLPLRYVCTCVNGYVGYDCQYDIRACKENTCWHNGTCLEVNKTISVNSTNNFHCECVEGYDGVHCELEVDDCSNVTCQNHGFCVSTLNSWHCICLDTNYYNGVYCQYKSQSLIIKEWVAKSFAIVAIGSIIAVCLFVIIMDVMKYVFKIDPVYENEKLRKARYRRDHPRKPKPVQVDNKTLALRFQYVK</sequence>
<evidence type="ECO:0000256" key="4">
    <source>
        <dbReference type="ARBA" id="ARBA00023157"/>
    </source>
</evidence>
<dbReference type="EMBL" id="CAJNOQ010017989">
    <property type="protein sequence ID" value="CAF1414561.1"/>
    <property type="molecule type" value="Genomic_DNA"/>
</dbReference>
<evidence type="ECO:0000313" key="9">
    <source>
        <dbReference type="EMBL" id="CAF4301260.1"/>
    </source>
</evidence>
<evidence type="ECO:0000256" key="2">
    <source>
        <dbReference type="ARBA" id="ARBA00022729"/>
    </source>
</evidence>
<feature type="disulfide bond" evidence="5">
    <location>
        <begin position="365"/>
        <end position="374"/>
    </location>
</feature>
<feature type="domain" description="EGF-like" evidence="7">
    <location>
        <begin position="335"/>
        <end position="375"/>
    </location>
</feature>
<keyword evidence="2" id="KW-0732">Signal</keyword>
<gene>
    <name evidence="8" type="ORF">GPM918_LOCUS33576</name>
    <name evidence="9" type="ORF">SRO942_LOCUS34262</name>
</gene>
<dbReference type="SUPFAM" id="SSF57196">
    <property type="entry name" value="EGF/Laminin"/>
    <property type="match status" value="3"/>
</dbReference>
<dbReference type="SMART" id="SM00179">
    <property type="entry name" value="EGF_CA"/>
    <property type="match status" value="3"/>
</dbReference>
<keyword evidence="3" id="KW-0677">Repeat</keyword>
<comment type="caution">
    <text evidence="5">Lacks conserved residue(s) required for the propagation of feature annotation.</text>
</comment>
<name>A0A815LZC8_9BILA</name>